<dbReference type="Proteomes" id="UP000295416">
    <property type="component" value="Unassembled WGS sequence"/>
</dbReference>
<reference evidence="1 2" key="1">
    <citation type="submission" date="2019-03" db="EMBL/GenBank/DDBJ databases">
        <title>Genomic Encyclopedia of Type Strains, Phase IV (KMG-IV): sequencing the most valuable type-strain genomes for metagenomic binning, comparative biology and taxonomic classification.</title>
        <authorList>
            <person name="Goeker M."/>
        </authorList>
    </citation>
    <scope>NUCLEOTIDE SEQUENCE [LARGE SCALE GENOMIC DNA]</scope>
    <source>
        <strain evidence="1 2">DSM 19377</strain>
    </source>
</reference>
<sequence length="62" mass="7234">MDPKVLPENVPILEEKGEIPYWEIASRLGVHVNTIRNWMKSSMSQKQREMVLEAIKAIKEIK</sequence>
<proteinExistence type="predicted"/>
<comment type="caution">
    <text evidence="1">The sequence shown here is derived from an EMBL/GenBank/DDBJ whole genome shotgun (WGS) entry which is preliminary data.</text>
</comment>
<dbReference type="EMBL" id="SLXK01000059">
    <property type="protein sequence ID" value="TCP19735.1"/>
    <property type="molecule type" value="Genomic_DNA"/>
</dbReference>
<keyword evidence="2" id="KW-1185">Reference proteome</keyword>
<dbReference type="AlphaFoldDB" id="A0A4R2NF47"/>
<gene>
    <name evidence="1" type="ORF">EV207_15920</name>
</gene>
<dbReference type="OrthoDB" id="2065126at2"/>
<evidence type="ECO:0008006" key="3">
    <source>
        <dbReference type="Google" id="ProtNLM"/>
    </source>
</evidence>
<organism evidence="1 2">
    <name type="scientific">Scopulibacillus darangshiensis</name>
    <dbReference type="NCBI Taxonomy" id="442528"/>
    <lineage>
        <taxon>Bacteria</taxon>
        <taxon>Bacillati</taxon>
        <taxon>Bacillota</taxon>
        <taxon>Bacilli</taxon>
        <taxon>Bacillales</taxon>
        <taxon>Sporolactobacillaceae</taxon>
        <taxon>Scopulibacillus</taxon>
    </lineage>
</organism>
<protein>
    <recommendedName>
        <fullName evidence="3">Homeodomain-like domain-containing protein</fullName>
    </recommendedName>
</protein>
<evidence type="ECO:0000313" key="1">
    <source>
        <dbReference type="EMBL" id="TCP19735.1"/>
    </source>
</evidence>
<dbReference type="RefSeq" id="WP_132748284.1">
    <property type="nucleotide sequence ID" value="NZ_SLXK01000059.1"/>
</dbReference>
<name>A0A4R2NF47_9BACL</name>
<evidence type="ECO:0000313" key="2">
    <source>
        <dbReference type="Proteomes" id="UP000295416"/>
    </source>
</evidence>
<accession>A0A4R2NF47</accession>